<proteinExistence type="predicted"/>
<organism evidence="1 2">
    <name type="scientific">Naganishia liquefaciens</name>
    <dbReference type="NCBI Taxonomy" id="104408"/>
    <lineage>
        <taxon>Eukaryota</taxon>
        <taxon>Fungi</taxon>
        <taxon>Dikarya</taxon>
        <taxon>Basidiomycota</taxon>
        <taxon>Agaricomycotina</taxon>
        <taxon>Tremellomycetes</taxon>
        <taxon>Filobasidiales</taxon>
        <taxon>Filobasidiaceae</taxon>
        <taxon>Naganishia</taxon>
    </lineage>
</organism>
<gene>
    <name evidence="1" type="ORF">NliqN6_2747</name>
</gene>
<dbReference type="Gene3D" id="2.60.120.260">
    <property type="entry name" value="Galactose-binding domain-like"/>
    <property type="match status" value="1"/>
</dbReference>
<dbReference type="EMBL" id="BLZA01000017">
    <property type="protein sequence ID" value="GHJ86345.1"/>
    <property type="molecule type" value="Genomic_DNA"/>
</dbReference>
<accession>A0A8H3TSD7</accession>
<dbReference type="OrthoDB" id="2588159at2759"/>
<name>A0A8H3TSD7_9TREE</name>
<keyword evidence="2" id="KW-1185">Reference proteome</keyword>
<protein>
    <submittedName>
        <fullName evidence="1">Uncharacterized protein</fullName>
    </submittedName>
</protein>
<dbReference type="AlphaFoldDB" id="A0A8H3TSD7"/>
<evidence type="ECO:0000313" key="1">
    <source>
        <dbReference type="EMBL" id="GHJ86345.1"/>
    </source>
</evidence>
<comment type="caution">
    <text evidence="1">The sequence shown here is derived from an EMBL/GenBank/DDBJ whole genome shotgun (WGS) entry which is preliminary data.</text>
</comment>
<dbReference type="PANTHER" id="PTHR36848">
    <property type="entry name" value="DNA-BINDING PROTEIN (PUTATIVE SECRETED PROTEIN)-RELATED"/>
    <property type="match status" value="1"/>
</dbReference>
<evidence type="ECO:0000313" key="2">
    <source>
        <dbReference type="Proteomes" id="UP000620104"/>
    </source>
</evidence>
<dbReference type="PANTHER" id="PTHR36848:SF2">
    <property type="entry name" value="SECRETED PROTEIN"/>
    <property type="match status" value="1"/>
</dbReference>
<dbReference type="Proteomes" id="UP000620104">
    <property type="component" value="Unassembled WGS sequence"/>
</dbReference>
<dbReference type="Pfam" id="PF17132">
    <property type="entry name" value="Glyco_hydro_106"/>
    <property type="match status" value="1"/>
</dbReference>
<dbReference type="SUPFAM" id="SSF49785">
    <property type="entry name" value="Galactose-binding domain-like"/>
    <property type="match status" value="1"/>
</dbReference>
<dbReference type="InterPro" id="IPR008979">
    <property type="entry name" value="Galactose-bd-like_sf"/>
</dbReference>
<sequence>MQDMGRADHTGSAKPRIRWWLPGTRITYKTLTRQLESLKEAGFGGVEVAFLGNGGDKPGLQNVDKWGDRDGKSKRMIKYIWSECKRLSLSADLTIGPAFPAMVPGLSADAAGSAKELVYGISQTYAPGEVLPLADLPVPMWQEAGRTPANPADQMAKLNLIAAYAVRVTTDFDGLTVKDNGSMIIAADDDTFGQAVLDITSQAKDQVDFPLPLLSGIRRNWVLLAVYYRGTLQVTSRMALRIKQKLTPLRPQSKSHFEQNADTYTQDLAHVVDHLSEDGVNVLAAYYKKYILDDELMLSFKQSMSSLFEDSLELSQTQYWTPALLREFEDRRGYALTPYLPLILDEPKHHPFAPPFKTFKLPRAIRSARTLQERVRYDFALTVSDLFLDRRLDPLKRWSNSIGLALRNQPYGIDFDAALAATKVDIVEGETLCFWGNDDSFRVLATGRDVSGSKILSEELAANMHKHYALGWHDIIRMANRDFALGVNQVILHGMPYPDSEHSEWPGYMPFMPAGRLPGFGDAWGERQPQWHLSRGYTRYLQNVQQVMQQGRAIVDLAIYHSAVEGVKGGLESTALTEAGYTYGFPSDGLLAREDAVVRNGKLWADGPGYKALILNEVKSIPQVTLRRILDLSRQGLPIIFVAKTPVCSAGLDADDSAIQKLVQTILEQNQAIKVDSLDDVASALGNLGIEPSILCTNTRSPLLSACREDGTARYYYIHNTADTPVESILTFNVSGYTSTAFLSLWEQAQPISEEDVAYGLYSKVPISLPAKASTIVRLVKSSGARSDAKTASCHTSIVSEILIESWQIHVQSWEPPPKGSTRSSDVQLHSKKFELEARLPGWQDVQGLQNVSGTAVYRTTFECPLIQESSQGGLPNKVVVEFEPITDAHQWFLNGSTVPGSDRLSGRLDLTSCVKEGKNVLELKIATTLTNRMRKVYPQLFKNRAAEQHGVRSP</sequence>
<reference evidence="1" key="1">
    <citation type="submission" date="2020-07" db="EMBL/GenBank/DDBJ databases">
        <title>Draft Genome Sequence of a Deep-Sea Yeast, Naganishia (Cryptococcus) liquefaciens strain N6.</title>
        <authorList>
            <person name="Han Y.W."/>
            <person name="Kajitani R."/>
            <person name="Morimoto H."/>
            <person name="Parhat M."/>
            <person name="Tsubouchi H."/>
            <person name="Bakenova O."/>
            <person name="Ogata M."/>
            <person name="Argunhan B."/>
            <person name="Aoki R."/>
            <person name="Kajiwara S."/>
            <person name="Itoh T."/>
            <person name="Iwasaki H."/>
        </authorList>
    </citation>
    <scope>NUCLEOTIDE SEQUENCE</scope>
    <source>
        <strain evidence="1">N6</strain>
    </source>
</reference>
<dbReference type="InterPro" id="IPR053161">
    <property type="entry name" value="Ulvan_degrading_GH"/>
</dbReference>